<dbReference type="PANTHER" id="PTHR37171">
    <property type="entry name" value="SERINE/THREONINE-PROTEIN KINASE YRZF-RELATED"/>
    <property type="match status" value="1"/>
</dbReference>
<keyword evidence="1" id="KW-1133">Transmembrane helix</keyword>
<dbReference type="InterPro" id="IPR011009">
    <property type="entry name" value="Kinase-like_dom_sf"/>
</dbReference>
<evidence type="ECO:0000256" key="1">
    <source>
        <dbReference type="SAM" id="Phobius"/>
    </source>
</evidence>
<keyword evidence="1" id="KW-0812">Transmembrane</keyword>
<protein>
    <recommendedName>
        <fullName evidence="4">Protein kinase domain-containing protein</fullName>
    </recommendedName>
</protein>
<organism evidence="2 3">
    <name type="scientific">Cordyceps confragosa</name>
    <name type="common">Lecanicillium lecanii</name>
    <dbReference type="NCBI Taxonomy" id="2714763"/>
    <lineage>
        <taxon>Eukaryota</taxon>
        <taxon>Fungi</taxon>
        <taxon>Dikarya</taxon>
        <taxon>Ascomycota</taxon>
        <taxon>Pezizomycotina</taxon>
        <taxon>Sordariomycetes</taxon>
        <taxon>Hypocreomycetidae</taxon>
        <taxon>Hypocreales</taxon>
        <taxon>Cordycipitaceae</taxon>
        <taxon>Akanthomyces</taxon>
    </lineage>
</organism>
<evidence type="ECO:0000313" key="3">
    <source>
        <dbReference type="Proteomes" id="UP000243081"/>
    </source>
</evidence>
<gene>
    <name evidence="2" type="ORF">LLEC1_07716</name>
</gene>
<proteinExistence type="predicted"/>
<dbReference type="PANTHER" id="PTHR37171:SF1">
    <property type="entry name" value="SERINE_THREONINE-PROTEIN KINASE YRZF-RELATED"/>
    <property type="match status" value="1"/>
</dbReference>
<feature type="transmembrane region" description="Helical" evidence="1">
    <location>
        <begin position="33"/>
        <end position="59"/>
    </location>
</feature>
<name>A0A179I4Q7_CORDF</name>
<keyword evidence="1" id="KW-0472">Membrane</keyword>
<evidence type="ECO:0008006" key="4">
    <source>
        <dbReference type="Google" id="ProtNLM"/>
    </source>
</evidence>
<dbReference type="OrthoDB" id="2942798at2759"/>
<dbReference type="OMA" id="QFYLPGR"/>
<dbReference type="AlphaFoldDB" id="A0A179I4Q7"/>
<accession>A0A179I4Q7</accession>
<evidence type="ECO:0000313" key="2">
    <source>
        <dbReference type="EMBL" id="OAQ96728.1"/>
    </source>
</evidence>
<keyword evidence="3" id="KW-1185">Reference proteome</keyword>
<reference evidence="2 3" key="1">
    <citation type="submission" date="2016-03" db="EMBL/GenBank/DDBJ databases">
        <title>Fine-scale spatial genetic structure of a fungal parasite of coffee scale insects.</title>
        <authorList>
            <person name="Jackson D."/>
            <person name="Zemenick K.A."/>
            <person name="Malloure B."/>
            <person name="Quandt C.A."/>
            <person name="James T.Y."/>
        </authorList>
    </citation>
    <scope>NUCLEOTIDE SEQUENCE [LARGE SCALE GENOMIC DNA]</scope>
    <source>
        <strain evidence="2 3">UM487</strain>
    </source>
</reference>
<dbReference type="Proteomes" id="UP000243081">
    <property type="component" value="Unassembled WGS sequence"/>
</dbReference>
<dbReference type="InterPro" id="IPR052396">
    <property type="entry name" value="Meiotic_Drive_Suppr_Kinase"/>
</dbReference>
<comment type="caution">
    <text evidence="2">The sequence shown here is derived from an EMBL/GenBank/DDBJ whole genome shotgun (WGS) entry which is preliminary data.</text>
</comment>
<sequence>METATAARAIQFTFAGSPLRAWAERVDSVHDNVLYITLIRSKLIGFIAGGLGLLPAFLLRPVQLVLPPQFYLPGRLVLKSRKPNWDDEFANEKEMYRRLKPLQGHIMPRFLGDAEFHNVPSIVLSRLEGIPLYKQDPTAMSAEDFEPQLEAILRAFTSFGVIYDDPKLDNFLVVDGVVMVVDLESINIWAKAVIAKAQKA</sequence>
<dbReference type="EMBL" id="LUKN01003957">
    <property type="protein sequence ID" value="OAQ96728.1"/>
    <property type="molecule type" value="Genomic_DNA"/>
</dbReference>
<dbReference type="SUPFAM" id="SSF56112">
    <property type="entry name" value="Protein kinase-like (PK-like)"/>
    <property type="match status" value="1"/>
</dbReference>